<protein>
    <submittedName>
        <fullName evidence="2">Transcriptional regulator</fullName>
    </submittedName>
</protein>
<sequence length="140" mass="16370">MKPALTVFCREYQRLSADNLSVLREIYAPHIHFQDPSHELSGIEALVRYFEGLFSNVKHCQFEIEQVMEQEGEAFVRWQMRFSHPKLNGGSEICVPGLSHLRFSEQIDFHRDYFDLGAMLYEHIPVMGALVKTLKRRLSQ</sequence>
<accession>A0A1Y0D8D9</accession>
<reference evidence="2 3" key="1">
    <citation type="journal article" date="2014" name="Int. J. Syst. Evol. Microbiol.">
        <title>Oceanisphaera profunda sp. nov., a marine bacterium isolated from deep-sea sediment, and emended description of the genus Oceanisphaera.</title>
        <authorList>
            <person name="Xu Z."/>
            <person name="Zhang X.Y."/>
            <person name="Su H.N."/>
            <person name="Yu Z.C."/>
            <person name="Liu C."/>
            <person name="Li H."/>
            <person name="Chen X.L."/>
            <person name="Song X.Y."/>
            <person name="Xie B.B."/>
            <person name="Qin Q.L."/>
            <person name="Zhou B.C."/>
            <person name="Shi M."/>
            <person name="Huang Y."/>
            <person name="Zhang Y.Z."/>
        </authorList>
    </citation>
    <scope>NUCLEOTIDE SEQUENCE [LARGE SCALE GENOMIC DNA]</scope>
    <source>
        <strain evidence="2 3">SM1222</strain>
    </source>
</reference>
<organism evidence="2 3">
    <name type="scientific">Oceanisphaera profunda</name>
    <dbReference type="NCBI Taxonomy" id="1416627"/>
    <lineage>
        <taxon>Bacteria</taxon>
        <taxon>Pseudomonadati</taxon>
        <taxon>Pseudomonadota</taxon>
        <taxon>Gammaproteobacteria</taxon>
        <taxon>Aeromonadales</taxon>
        <taxon>Aeromonadaceae</taxon>
        <taxon>Oceanisphaera</taxon>
    </lineage>
</organism>
<dbReference type="RefSeq" id="WP_087038214.1">
    <property type="nucleotide sequence ID" value="NZ_CP021377.1"/>
</dbReference>
<proteinExistence type="predicted"/>
<dbReference type="Pfam" id="PF12680">
    <property type="entry name" value="SnoaL_2"/>
    <property type="match status" value="1"/>
</dbReference>
<feature type="domain" description="SnoaL-like" evidence="1">
    <location>
        <begin position="12"/>
        <end position="104"/>
    </location>
</feature>
<dbReference type="InterPro" id="IPR037401">
    <property type="entry name" value="SnoaL-like"/>
</dbReference>
<dbReference type="KEGG" id="opf:CBP31_13665"/>
<gene>
    <name evidence="2" type="ORF">CBP31_13665</name>
</gene>
<dbReference type="OrthoDB" id="1115105at2"/>
<dbReference type="InterPro" id="IPR032710">
    <property type="entry name" value="NTF2-like_dom_sf"/>
</dbReference>
<dbReference type="SUPFAM" id="SSF54427">
    <property type="entry name" value="NTF2-like"/>
    <property type="match status" value="1"/>
</dbReference>
<evidence type="ECO:0000259" key="1">
    <source>
        <dbReference type="Pfam" id="PF12680"/>
    </source>
</evidence>
<evidence type="ECO:0000313" key="2">
    <source>
        <dbReference type="EMBL" id="ART83544.1"/>
    </source>
</evidence>
<keyword evidence="3" id="KW-1185">Reference proteome</keyword>
<dbReference type="EMBL" id="CP021377">
    <property type="protein sequence ID" value="ART83544.1"/>
    <property type="molecule type" value="Genomic_DNA"/>
</dbReference>
<dbReference type="AlphaFoldDB" id="A0A1Y0D8D9"/>
<dbReference type="Proteomes" id="UP000243937">
    <property type="component" value="Chromosome"/>
</dbReference>
<dbReference type="Gene3D" id="3.10.450.50">
    <property type="match status" value="1"/>
</dbReference>
<evidence type="ECO:0000313" key="3">
    <source>
        <dbReference type="Proteomes" id="UP000243937"/>
    </source>
</evidence>
<name>A0A1Y0D8D9_9GAMM</name>